<sequence>MEEEKSLYQIKSEARVEKLKTLQRNEAKLVPKRFQLITKQSALPVFLGVAVWSVAGYAAYKAWVRDENEPIPLELPQEEVKPVKKPRRIPIWKPLTMEELGYKHFNDGNSYAEIRALSKNQNLVVSVNEEYERIEVLNLTKPGWYIWVYNFDVLARDANGNFMYDDDGYPICKPTPFEKIKQFLSNKLFSK</sequence>
<name>H2ZDZ5_CIOSA</name>
<dbReference type="GeneTree" id="ENSGT00390000016295"/>
<keyword evidence="2" id="KW-1185">Reference proteome</keyword>
<reference evidence="2" key="1">
    <citation type="submission" date="2003-08" db="EMBL/GenBank/DDBJ databases">
        <authorList>
            <person name="Birren B."/>
            <person name="Nusbaum C."/>
            <person name="Abebe A."/>
            <person name="Abouelleil A."/>
            <person name="Adekoya E."/>
            <person name="Ait-zahra M."/>
            <person name="Allen N."/>
            <person name="Allen T."/>
            <person name="An P."/>
            <person name="Anderson M."/>
            <person name="Anderson S."/>
            <person name="Arachchi H."/>
            <person name="Armbruster J."/>
            <person name="Bachantsang P."/>
            <person name="Baldwin J."/>
            <person name="Barry A."/>
            <person name="Bayul T."/>
            <person name="Blitshsteyn B."/>
            <person name="Bloom T."/>
            <person name="Blye J."/>
            <person name="Boguslavskiy L."/>
            <person name="Borowsky M."/>
            <person name="Boukhgalter B."/>
            <person name="Brunache A."/>
            <person name="Butler J."/>
            <person name="Calixte N."/>
            <person name="Calvo S."/>
            <person name="Camarata J."/>
            <person name="Campo K."/>
            <person name="Chang J."/>
            <person name="Cheshatsang Y."/>
            <person name="Citroen M."/>
            <person name="Collymore A."/>
            <person name="Considine T."/>
            <person name="Cook A."/>
            <person name="Cooke P."/>
            <person name="Corum B."/>
            <person name="Cuomo C."/>
            <person name="David R."/>
            <person name="Dawoe T."/>
            <person name="Degray S."/>
            <person name="Dodge S."/>
            <person name="Dooley K."/>
            <person name="Dorje P."/>
            <person name="Dorjee K."/>
            <person name="Dorris L."/>
            <person name="Duffey N."/>
            <person name="Dupes A."/>
            <person name="Elkins T."/>
            <person name="Engels R."/>
            <person name="Erickson J."/>
            <person name="Farina A."/>
            <person name="Faro S."/>
            <person name="Ferreira P."/>
            <person name="Fischer H."/>
            <person name="Fitzgerald M."/>
            <person name="Foley K."/>
            <person name="Gage D."/>
            <person name="Galagan J."/>
            <person name="Gearin G."/>
            <person name="Gnerre S."/>
            <person name="Gnirke A."/>
            <person name="Goyette A."/>
            <person name="Graham J."/>
            <person name="Grandbois E."/>
            <person name="Gyaltsen K."/>
            <person name="Hafez N."/>
            <person name="Hagopian D."/>
            <person name="Hagos B."/>
            <person name="Hall J."/>
            <person name="Hatcher B."/>
            <person name="Heller A."/>
            <person name="Higgins H."/>
            <person name="Honan T."/>
            <person name="Horn A."/>
            <person name="Houde N."/>
            <person name="Hughes L."/>
            <person name="Hulme W."/>
            <person name="Husby E."/>
            <person name="Iliev I."/>
            <person name="Jaffe D."/>
            <person name="Jones C."/>
            <person name="Kamal M."/>
            <person name="Kamat A."/>
            <person name="Kamvysselis M."/>
            <person name="Karlsson E."/>
            <person name="Kells C."/>
            <person name="Kieu A."/>
            <person name="Kisner P."/>
            <person name="Kodira C."/>
            <person name="Kulbokas E."/>
            <person name="Labutti K."/>
            <person name="Lama D."/>
            <person name="Landers T."/>
            <person name="Leger J."/>
            <person name="Levine S."/>
            <person name="Lewis D."/>
            <person name="Lewis T."/>
            <person name="Lindblad-toh K."/>
            <person name="Liu X."/>
            <person name="Lokyitsang T."/>
            <person name="Lokyitsang Y."/>
            <person name="Lucien O."/>
            <person name="Lui A."/>
            <person name="Ma L.J."/>
            <person name="Mabbitt R."/>
            <person name="Macdonald J."/>
            <person name="Maclean C."/>
            <person name="Major J."/>
            <person name="Manning J."/>
            <person name="Marabella R."/>
            <person name="Maru K."/>
            <person name="Matthews C."/>
            <person name="Mauceli E."/>
            <person name="Mccarthy M."/>
            <person name="Mcdonough S."/>
            <person name="Mcghee T."/>
            <person name="Meldrim J."/>
            <person name="Meneus L."/>
            <person name="Mesirov J."/>
            <person name="Mihalev A."/>
            <person name="Mihova T."/>
            <person name="Mikkelsen T."/>
            <person name="Mlenga V."/>
            <person name="Moru K."/>
            <person name="Mozes J."/>
            <person name="Mulrain L."/>
            <person name="Munson G."/>
            <person name="Naylor J."/>
            <person name="Newes C."/>
            <person name="Nguyen C."/>
            <person name="Nguyen N."/>
            <person name="Nguyen T."/>
            <person name="Nicol R."/>
            <person name="Nielsen C."/>
            <person name="Nizzari M."/>
            <person name="Norbu C."/>
            <person name="Norbu N."/>
            <person name="O'donnell P."/>
            <person name="Okoawo O."/>
            <person name="O'leary S."/>
            <person name="Omotosho B."/>
            <person name="O'neill K."/>
            <person name="Osman S."/>
            <person name="Parker S."/>
            <person name="Perrin D."/>
            <person name="Phunkhang P."/>
            <person name="Piqani B."/>
            <person name="Purcell S."/>
            <person name="Rachupka T."/>
            <person name="Ramasamy U."/>
            <person name="Rameau R."/>
            <person name="Ray V."/>
            <person name="Raymond C."/>
            <person name="Retta R."/>
            <person name="Richardson S."/>
            <person name="Rise C."/>
            <person name="Rodriguez J."/>
            <person name="Rogers J."/>
            <person name="Rogov P."/>
            <person name="Rutman M."/>
            <person name="Schupbach R."/>
            <person name="Seaman C."/>
            <person name="Settipalli S."/>
            <person name="Sharpe T."/>
            <person name="Sheridan J."/>
            <person name="Sherpa N."/>
            <person name="Shi J."/>
            <person name="Smirnov S."/>
            <person name="Smith C."/>
            <person name="Sougnez C."/>
            <person name="Spencer B."/>
            <person name="Stalker J."/>
            <person name="Stange-thomann N."/>
            <person name="Stavropoulos S."/>
            <person name="Stetson K."/>
            <person name="Stone C."/>
            <person name="Stone S."/>
            <person name="Stubbs M."/>
            <person name="Talamas J."/>
            <person name="Tchuinga P."/>
            <person name="Tenzing P."/>
            <person name="Tesfaye S."/>
            <person name="Theodore J."/>
            <person name="Thoulutsang Y."/>
            <person name="Topham K."/>
            <person name="Towey S."/>
            <person name="Tsamla T."/>
            <person name="Tsomo N."/>
            <person name="Vallee D."/>
            <person name="Vassiliev H."/>
            <person name="Venkataraman V."/>
            <person name="Vinson J."/>
            <person name="Vo A."/>
            <person name="Wade C."/>
            <person name="Wang S."/>
            <person name="Wangchuk T."/>
            <person name="Wangdi T."/>
            <person name="Whittaker C."/>
            <person name="Wilkinson J."/>
            <person name="Wu Y."/>
            <person name="Wyman D."/>
            <person name="Yadav S."/>
            <person name="Yang S."/>
            <person name="Yang X."/>
            <person name="Yeager S."/>
            <person name="Yee E."/>
            <person name="Young G."/>
            <person name="Zainoun J."/>
            <person name="Zembeck L."/>
            <person name="Zimmer A."/>
            <person name="Zody M."/>
            <person name="Lander E."/>
        </authorList>
    </citation>
    <scope>NUCLEOTIDE SEQUENCE [LARGE SCALE GENOMIC DNA]</scope>
</reference>
<evidence type="ECO:0000313" key="1">
    <source>
        <dbReference type="Ensembl" id="ENSCSAVP00000015811.1"/>
    </source>
</evidence>
<dbReference type="Ensembl" id="ENSCSAVT00000015990.1">
    <property type="protein sequence ID" value="ENSCSAVP00000015811.1"/>
    <property type="gene ID" value="ENSCSAVG00000009294.1"/>
</dbReference>
<dbReference type="Proteomes" id="UP000007875">
    <property type="component" value="Unassembled WGS sequence"/>
</dbReference>
<reference evidence="1" key="3">
    <citation type="submission" date="2025-09" db="UniProtKB">
        <authorList>
            <consortium name="Ensembl"/>
        </authorList>
    </citation>
    <scope>IDENTIFICATION</scope>
</reference>
<reference evidence="1" key="2">
    <citation type="submission" date="2025-08" db="UniProtKB">
        <authorList>
            <consortium name="Ensembl"/>
        </authorList>
    </citation>
    <scope>IDENTIFICATION</scope>
</reference>
<evidence type="ECO:0000313" key="2">
    <source>
        <dbReference type="Proteomes" id="UP000007875"/>
    </source>
</evidence>
<dbReference type="AlphaFoldDB" id="H2ZDZ5"/>
<dbReference type="OMA" id="YERIEVM"/>
<accession>H2ZDZ5</accession>
<dbReference type="HOGENOM" id="CLU_1420995_0_0_1"/>
<dbReference type="InParanoid" id="H2ZDZ5"/>
<organism evidence="1 2">
    <name type="scientific">Ciona savignyi</name>
    <name type="common">Pacific transparent sea squirt</name>
    <dbReference type="NCBI Taxonomy" id="51511"/>
    <lineage>
        <taxon>Eukaryota</taxon>
        <taxon>Metazoa</taxon>
        <taxon>Chordata</taxon>
        <taxon>Tunicata</taxon>
        <taxon>Ascidiacea</taxon>
        <taxon>Phlebobranchia</taxon>
        <taxon>Cionidae</taxon>
        <taxon>Ciona</taxon>
    </lineage>
</organism>
<protein>
    <submittedName>
        <fullName evidence="1">Uncharacterized protein</fullName>
    </submittedName>
</protein>
<proteinExistence type="predicted"/>